<dbReference type="EMBL" id="LT594324">
    <property type="protein sequence ID" value="SBT43405.1"/>
    <property type="molecule type" value="Genomic_DNA"/>
</dbReference>
<feature type="region of interest" description="Disordered" evidence="1">
    <location>
        <begin position="177"/>
        <end position="201"/>
    </location>
</feature>
<protein>
    <submittedName>
        <fullName evidence="2">Winged helix-turn helix</fullName>
    </submittedName>
</protein>
<evidence type="ECO:0000313" key="2">
    <source>
        <dbReference type="EMBL" id="SBT43405.1"/>
    </source>
</evidence>
<dbReference type="InterPro" id="IPR009057">
    <property type="entry name" value="Homeodomain-like_sf"/>
</dbReference>
<accession>A0A1A8ZHR0</accession>
<dbReference type="SUPFAM" id="SSF46689">
    <property type="entry name" value="Homeodomain-like"/>
    <property type="match status" value="1"/>
</dbReference>
<dbReference type="AlphaFoldDB" id="A0A1A8ZHR0"/>
<reference evidence="2 3" key="1">
    <citation type="submission" date="2016-06" db="EMBL/GenBank/DDBJ databases">
        <authorList>
            <person name="Kjaerup R.B."/>
            <person name="Dalgaard T.S."/>
            <person name="Juul-Madsen H.R."/>
        </authorList>
    </citation>
    <scope>NUCLEOTIDE SEQUENCE [LARGE SCALE GENOMIC DNA]</scope>
    <source>
        <strain evidence="2 3">DSM 45248</strain>
    </source>
</reference>
<evidence type="ECO:0000313" key="3">
    <source>
        <dbReference type="Proteomes" id="UP000198765"/>
    </source>
</evidence>
<organism evidence="2 3">
    <name type="scientific">Micromonospora narathiwatensis</name>
    <dbReference type="NCBI Taxonomy" id="299146"/>
    <lineage>
        <taxon>Bacteria</taxon>
        <taxon>Bacillati</taxon>
        <taxon>Actinomycetota</taxon>
        <taxon>Actinomycetes</taxon>
        <taxon>Micromonosporales</taxon>
        <taxon>Micromonosporaceae</taxon>
        <taxon>Micromonospora</taxon>
    </lineage>
</organism>
<dbReference type="Proteomes" id="UP000198765">
    <property type="component" value="Chromosome I"/>
</dbReference>
<dbReference type="RefSeq" id="WP_091193173.1">
    <property type="nucleotide sequence ID" value="NZ_LT594324.1"/>
</dbReference>
<sequence>MGQPTQGRSFAISPEDREILVRLSRGHRRGGEPLRAAIVLAAATGLSYAETARRLATTRPTVATWLRRYAEEGVPGLRDRVRPGRRPRVRDADVVLRTLTAVPPVGGTWSSRALGVDLGLSNGTVARIWRRWGLCPAELAAFRLPGLPDLALADARLVGVHCDYRDCLLALAEGTGGGTADGGADRPAIGSPVGGPGDPLSGSPPDLADFLAAVTERRPGVRLHVLAAGAETTRRPAVRAWAARHGHLVRVAPPEPTWTELAAVAAGVTAPVAGPAAVDLGGALVSALGAAWRAAWFRDL</sequence>
<evidence type="ECO:0000256" key="1">
    <source>
        <dbReference type="SAM" id="MobiDB-lite"/>
    </source>
</evidence>
<proteinExistence type="predicted"/>
<gene>
    <name evidence="2" type="ORF">GA0070621_1776</name>
</gene>
<name>A0A1A8ZHR0_9ACTN</name>
<keyword evidence="3" id="KW-1185">Reference proteome</keyword>
<dbReference type="PATRIC" id="fig|299146.4.peg.1840"/>
<dbReference type="OrthoDB" id="2375382at2"/>
<dbReference type="Pfam" id="PF13551">
    <property type="entry name" value="HTH_29"/>
    <property type="match status" value="1"/>
</dbReference>